<reference evidence="11" key="2">
    <citation type="journal article" date="2019" name="Int. J. Syst. Evol. Microbiol.">
        <title>The Global Catalogue of Microorganisms (GCM) 10K type strain sequencing project: providing services to taxonomists for standard genome sequencing and annotation.</title>
        <authorList>
            <consortium name="The Broad Institute Genomics Platform"/>
            <consortium name="The Broad Institute Genome Sequencing Center for Infectious Disease"/>
            <person name="Wu L."/>
            <person name="Ma J."/>
        </authorList>
    </citation>
    <scope>NUCLEOTIDE SEQUENCE [LARGE SCALE GENOMIC DNA]</scope>
    <source>
        <strain evidence="11">CGMCC 1.16031</strain>
    </source>
</reference>
<reference evidence="10" key="3">
    <citation type="submission" date="2024-09" db="EMBL/GenBank/DDBJ databases">
        <authorList>
            <person name="Sun Q."/>
            <person name="Mori K."/>
        </authorList>
    </citation>
    <scope>NUCLEOTIDE SEQUENCE</scope>
    <source>
        <strain evidence="10">KCTC 42143</strain>
    </source>
</reference>
<comment type="subunit">
    <text evidence="6">Homotetramer.</text>
</comment>
<comment type="similarity">
    <text evidence="6">Belongs to the zinc-containing alcohol dehydrogenase family.</text>
</comment>
<feature type="binding site" evidence="6">
    <location>
        <position position="96"/>
    </location>
    <ligand>
        <name>Zn(2+)</name>
        <dbReference type="ChEBI" id="CHEBI:29105"/>
        <label>2</label>
    </ligand>
</feature>
<dbReference type="InterPro" id="IPR013149">
    <property type="entry name" value="ADH-like_C"/>
</dbReference>
<dbReference type="InterPro" id="IPR002328">
    <property type="entry name" value="ADH_Zn_CS"/>
</dbReference>
<sequence>MKALSKLKAEPGIWMVDVPLPEVGPNDLLIKIRKTAICGTDMHIFHWDDWSQKTIPVPMVVGHEYVGEVVDMGSEVAGFKVGDRVSGEGHITCGHCRNCRAGRRHLCRNTTGVGVNRQGAFAEYLVIPAFNAFKIPDNISDDLASIFDPFGNAVHTALSFDLVGEDVLITGAGPIGIMAAAVAKHVGARYVVITDVNPYRLELARKMGATRAVDVSKEKLKDVMNELGMTEGFDVGLEMSGVPTAFSDMLNNMNHGGKIAMLGIPPGATAIDWNQVIFKGLTIKGIYGREMFETWYKMASLIQSGLNLEPIITHRMPVDQFQTGFETMGSGQSGKVILEWNK</sequence>
<comment type="pathway">
    <text evidence="6">Amino-acid degradation; L-threonine degradation via oxydo-reductase pathway; glycine from L-threonine: step 1/2.</text>
</comment>
<dbReference type="RefSeq" id="WP_131259525.1">
    <property type="nucleotide sequence ID" value="NZ_JBHSUS010000001.1"/>
</dbReference>
<dbReference type="Gene3D" id="3.90.180.10">
    <property type="entry name" value="Medium-chain alcohol dehydrogenases, catalytic domain"/>
    <property type="match status" value="1"/>
</dbReference>
<evidence type="ECO:0000256" key="7">
    <source>
        <dbReference type="NCBIfam" id="TIGR00692"/>
    </source>
</evidence>
<evidence type="ECO:0000256" key="4">
    <source>
        <dbReference type="ARBA" id="ARBA00023002"/>
    </source>
</evidence>
<dbReference type="GO" id="GO:0008743">
    <property type="term" value="F:L-threonine 3-dehydrogenase activity"/>
    <property type="evidence" value="ECO:0007669"/>
    <property type="project" value="UniProtKB-EC"/>
</dbReference>
<dbReference type="EC" id="1.1.1.103" evidence="6 7"/>
<dbReference type="SUPFAM" id="SSF50129">
    <property type="entry name" value="GroES-like"/>
    <property type="match status" value="1"/>
</dbReference>
<evidence type="ECO:0000256" key="5">
    <source>
        <dbReference type="ARBA" id="ARBA00023027"/>
    </source>
</evidence>
<dbReference type="InterPro" id="IPR020843">
    <property type="entry name" value="ER"/>
</dbReference>
<dbReference type="InterPro" id="IPR013154">
    <property type="entry name" value="ADH-like_N"/>
</dbReference>
<evidence type="ECO:0000259" key="8">
    <source>
        <dbReference type="SMART" id="SM00829"/>
    </source>
</evidence>
<gene>
    <name evidence="6 10" type="primary">tdh</name>
    <name evidence="9" type="ORF">ACFP85_00205</name>
    <name evidence="10" type="ORF">ACFP85_16510</name>
</gene>
<evidence type="ECO:0000313" key="10">
    <source>
        <dbReference type="EMBL" id="MFC6441750.1"/>
    </source>
</evidence>
<keyword evidence="2 6" id="KW-0479">Metal-binding</keyword>
<feature type="active site" description="Charge relay system" evidence="6">
    <location>
        <position position="43"/>
    </location>
</feature>
<dbReference type="PANTHER" id="PTHR43401:SF2">
    <property type="entry name" value="L-THREONINE 3-DEHYDROGENASE"/>
    <property type="match status" value="1"/>
</dbReference>
<feature type="binding site" evidence="6">
    <location>
        <position position="64"/>
    </location>
    <ligand>
        <name>Zn(2+)</name>
        <dbReference type="ChEBI" id="CHEBI:29105"/>
        <label>1</label>
        <note>catalytic</note>
    </ligand>
</feature>
<comment type="cofactor">
    <cofactor evidence="6">
        <name>Zn(2+)</name>
        <dbReference type="ChEBI" id="CHEBI:29105"/>
    </cofactor>
    <text evidence="6">Binds 2 Zn(2+) ions per subunit.</text>
</comment>
<evidence type="ECO:0000313" key="11">
    <source>
        <dbReference type="Proteomes" id="UP001596364"/>
    </source>
</evidence>
<keyword evidence="11" id="KW-1185">Reference proteome</keyword>
<feature type="binding site" evidence="6">
    <location>
        <position position="107"/>
    </location>
    <ligand>
        <name>Zn(2+)</name>
        <dbReference type="ChEBI" id="CHEBI:29105"/>
        <label>2</label>
    </ligand>
</feature>
<comment type="catalytic activity">
    <reaction evidence="6">
        <text>L-threonine + NAD(+) = (2S)-2-amino-3-oxobutanoate + NADH + H(+)</text>
        <dbReference type="Rhea" id="RHEA:13161"/>
        <dbReference type="ChEBI" id="CHEBI:15378"/>
        <dbReference type="ChEBI" id="CHEBI:57540"/>
        <dbReference type="ChEBI" id="CHEBI:57926"/>
        <dbReference type="ChEBI" id="CHEBI:57945"/>
        <dbReference type="ChEBI" id="CHEBI:78948"/>
        <dbReference type="EC" id="1.1.1.103"/>
    </reaction>
</comment>
<dbReference type="Proteomes" id="UP001596364">
    <property type="component" value="Unassembled WGS sequence"/>
</dbReference>
<organism evidence="10 11">
    <name type="scientific">Pseudobowmanella zhangzhouensis</name>
    <dbReference type="NCBI Taxonomy" id="1537679"/>
    <lineage>
        <taxon>Bacteria</taxon>
        <taxon>Pseudomonadati</taxon>
        <taxon>Pseudomonadota</taxon>
        <taxon>Gammaproteobacteria</taxon>
        <taxon>Alteromonadales</taxon>
        <taxon>Alteromonadaceae</taxon>
    </lineage>
</organism>
<keyword evidence="3 6" id="KW-0862">Zinc</keyword>
<feature type="binding site" evidence="6">
    <location>
        <position position="200"/>
    </location>
    <ligand>
        <name>NAD(+)</name>
        <dbReference type="ChEBI" id="CHEBI:57540"/>
    </ligand>
</feature>
<feature type="binding site" evidence="6">
    <location>
        <position position="63"/>
    </location>
    <ligand>
        <name>Zn(2+)</name>
        <dbReference type="ChEBI" id="CHEBI:29105"/>
        <label>1</label>
        <note>catalytic</note>
    </ligand>
</feature>
<dbReference type="SMART" id="SM00829">
    <property type="entry name" value="PKS_ER"/>
    <property type="match status" value="1"/>
</dbReference>
<evidence type="ECO:0000256" key="3">
    <source>
        <dbReference type="ARBA" id="ARBA00022833"/>
    </source>
</evidence>
<dbReference type="InterPro" id="IPR036291">
    <property type="entry name" value="NAD(P)-bd_dom_sf"/>
</dbReference>
<keyword evidence="4 6" id="KW-0560">Oxidoreductase</keyword>
<reference evidence="10" key="1">
    <citation type="journal article" date="2014" name="Int. J. Syst. Evol. Microbiol.">
        <title>Complete genome of a new Firmicutes species belonging to the dominant human colonic microbiota ('Ruminococcus bicirculans') reveals two chromosomes and a selective capacity to utilize plant glucans.</title>
        <authorList>
            <consortium name="NISC Comparative Sequencing Program"/>
            <person name="Wegmann U."/>
            <person name="Louis P."/>
            <person name="Goesmann A."/>
            <person name="Henrissat B."/>
            <person name="Duncan S.H."/>
            <person name="Flint H.J."/>
        </authorList>
    </citation>
    <scope>NUCLEOTIDE SEQUENCE</scope>
    <source>
        <strain evidence="10">KCTC 42143</strain>
    </source>
</reference>
<evidence type="ECO:0000256" key="1">
    <source>
        <dbReference type="ARBA" id="ARBA00022490"/>
    </source>
</evidence>
<feature type="binding site" evidence="6">
    <location>
        <begin position="262"/>
        <end position="264"/>
    </location>
    <ligand>
        <name>NAD(+)</name>
        <dbReference type="ChEBI" id="CHEBI:57540"/>
    </ligand>
</feature>
<evidence type="ECO:0000313" key="9">
    <source>
        <dbReference type="EMBL" id="MFC6438583.1"/>
    </source>
</evidence>
<dbReference type="InterPro" id="IPR011032">
    <property type="entry name" value="GroES-like_sf"/>
</dbReference>
<name>A0ABW1XPA6_9ALTE</name>
<feature type="binding site" evidence="6">
    <location>
        <position position="38"/>
    </location>
    <ligand>
        <name>Zn(2+)</name>
        <dbReference type="ChEBI" id="CHEBI:29105"/>
        <label>1</label>
        <note>catalytic</note>
    </ligand>
</feature>
<evidence type="ECO:0000256" key="6">
    <source>
        <dbReference type="HAMAP-Rule" id="MF_00627"/>
    </source>
</evidence>
<feature type="site" description="Important for catalytic activity for the proton relay mechanism but does not participate directly in the coordination of zinc atom" evidence="6">
    <location>
        <position position="148"/>
    </location>
</feature>
<dbReference type="HAMAP" id="MF_00627">
    <property type="entry name" value="Thr_dehydrog"/>
    <property type="match status" value="1"/>
</dbReference>
<keyword evidence="1 6" id="KW-0963">Cytoplasm</keyword>
<dbReference type="SUPFAM" id="SSF51735">
    <property type="entry name" value="NAD(P)-binding Rossmann-fold domains"/>
    <property type="match status" value="1"/>
</dbReference>
<feature type="binding site" evidence="6">
    <location>
        <position position="99"/>
    </location>
    <ligand>
        <name>Zn(2+)</name>
        <dbReference type="ChEBI" id="CHEBI:29105"/>
        <label>2</label>
    </ligand>
</feature>
<dbReference type="Pfam" id="PF00107">
    <property type="entry name" value="ADH_zinc_N"/>
    <property type="match status" value="1"/>
</dbReference>
<accession>A0ABW1XPA6</accession>
<comment type="caution">
    <text evidence="10">The sequence shown here is derived from an EMBL/GenBank/DDBJ whole genome shotgun (WGS) entry which is preliminary data.</text>
</comment>
<evidence type="ECO:0000256" key="2">
    <source>
        <dbReference type="ARBA" id="ARBA00022723"/>
    </source>
</evidence>
<feature type="binding site" evidence="6">
    <location>
        <position position="175"/>
    </location>
    <ligand>
        <name>NAD(+)</name>
        <dbReference type="ChEBI" id="CHEBI:57540"/>
    </ligand>
</feature>
<dbReference type="PROSITE" id="PS00059">
    <property type="entry name" value="ADH_ZINC"/>
    <property type="match status" value="1"/>
</dbReference>
<feature type="binding site" evidence="6">
    <location>
        <begin position="286"/>
        <end position="287"/>
    </location>
    <ligand>
        <name>NAD(+)</name>
        <dbReference type="ChEBI" id="CHEBI:57540"/>
    </ligand>
</feature>
<dbReference type="NCBIfam" id="NF003808">
    <property type="entry name" value="PRK05396.1"/>
    <property type="match status" value="1"/>
</dbReference>
<feature type="binding site" evidence="6">
    <location>
        <position position="93"/>
    </location>
    <ligand>
        <name>Zn(2+)</name>
        <dbReference type="ChEBI" id="CHEBI:29105"/>
        <label>2</label>
    </ligand>
</feature>
<dbReference type="Gene3D" id="3.40.50.720">
    <property type="entry name" value="NAD(P)-binding Rossmann-like Domain"/>
    <property type="match status" value="1"/>
</dbReference>
<dbReference type="InterPro" id="IPR004627">
    <property type="entry name" value="L-Threonine_3-DHase"/>
</dbReference>
<feature type="binding site" evidence="6">
    <location>
        <position position="195"/>
    </location>
    <ligand>
        <name>NAD(+)</name>
        <dbReference type="ChEBI" id="CHEBI:57540"/>
    </ligand>
</feature>
<comment type="subcellular location">
    <subcellularLocation>
        <location evidence="6">Cytoplasm</location>
    </subcellularLocation>
</comment>
<dbReference type="EMBL" id="JBHSUS010000001">
    <property type="protein sequence ID" value="MFC6441750.1"/>
    <property type="molecule type" value="Genomic_DNA"/>
</dbReference>
<feature type="domain" description="Enoyl reductase (ER)" evidence="8">
    <location>
        <begin position="12"/>
        <end position="338"/>
    </location>
</feature>
<keyword evidence="5 6" id="KW-0520">NAD</keyword>
<dbReference type="Pfam" id="PF08240">
    <property type="entry name" value="ADH_N"/>
    <property type="match status" value="1"/>
</dbReference>
<dbReference type="EMBL" id="JBHSUS010000001">
    <property type="protein sequence ID" value="MFC6438583.1"/>
    <property type="molecule type" value="Genomic_DNA"/>
</dbReference>
<proteinExistence type="inferred from homology"/>
<dbReference type="InterPro" id="IPR050129">
    <property type="entry name" value="Zn_alcohol_dh"/>
</dbReference>
<protein>
    <recommendedName>
        <fullName evidence="6 7">L-threonine 3-dehydrogenase</fullName>
        <shortName evidence="6">TDH</shortName>
        <ecNumber evidence="6 7">1.1.1.103</ecNumber>
    </recommendedName>
</protein>
<comment type="function">
    <text evidence="6">Catalyzes the NAD(+)-dependent oxidation of L-threonine to 2-amino-3-ketobutyrate.</text>
</comment>
<dbReference type="NCBIfam" id="TIGR00692">
    <property type="entry name" value="tdh"/>
    <property type="match status" value="1"/>
</dbReference>
<feature type="active site" description="Charge relay system" evidence="6">
    <location>
        <position position="40"/>
    </location>
</feature>
<dbReference type="PANTHER" id="PTHR43401">
    <property type="entry name" value="L-THREONINE 3-DEHYDROGENASE"/>
    <property type="match status" value="1"/>
</dbReference>